<sequence length="433" mass="47028">MLVGVDRYVLRACGRRGIPAVVVYGPYWRDSGLPALPDCVTPVFVEDECSAEAVLTALTRAGLGEERFASVTTTNEYALVNVAVLAQALGCPGITPAVALRFRDKYLQKEAVRARGIPTARSLVLEDIHDDALPELPFAAGVIKPVTGAATRQTATVRSTDELHETVRRFRTEAGSARTFVVEEFQQGDEWMVDGVVHNGKIVFASVAPYTQTCLSTVESQAPLQIRRFDPVTDAWTFDLAVPVAQDALEALGLTDGVFHMELFHHQGEVYFSECGARRGGALMHEQVECKFGVDLGEAALSLAIGEEPDVTVSLRPGVVGSTYITSPPGILFDVPSHDEVMSLPDVEYVLLGHLVGASLPAAISDTTKRVGQVMITTGTLDEFHKRSEEVLAWFADRITVIPAGTKGRDLHRMQSALGYDNRLMASYRREDG</sequence>
<evidence type="ECO:0000256" key="2">
    <source>
        <dbReference type="ARBA" id="ARBA00022741"/>
    </source>
</evidence>
<dbReference type="SUPFAM" id="SSF56059">
    <property type="entry name" value="Glutathione synthetase ATP-binding domain-like"/>
    <property type="match status" value="1"/>
</dbReference>
<evidence type="ECO:0000256" key="1">
    <source>
        <dbReference type="ARBA" id="ARBA00022598"/>
    </source>
</evidence>
<keyword evidence="1" id="KW-0436">Ligase</keyword>
<feature type="domain" description="ATP-grasp" evidence="5">
    <location>
        <begin position="109"/>
        <end position="305"/>
    </location>
</feature>
<evidence type="ECO:0000256" key="3">
    <source>
        <dbReference type="ARBA" id="ARBA00022840"/>
    </source>
</evidence>
<dbReference type="PANTHER" id="PTHR43585">
    <property type="entry name" value="FUMIPYRROLE BIOSYNTHESIS PROTEIN C"/>
    <property type="match status" value="1"/>
</dbReference>
<reference evidence="6 7" key="1">
    <citation type="journal article" date="2015" name="ISME J.">
        <title>Draft Genome Sequence of Streptomyces incarnatus NRRL8089, which Produces the Nucleoside Antibiotic Sinefungin.</title>
        <authorList>
            <person name="Oshima K."/>
            <person name="Hattori M."/>
            <person name="Shimizu H."/>
            <person name="Fukuda K."/>
            <person name="Nemoto M."/>
            <person name="Inagaki K."/>
            <person name="Tamura T."/>
        </authorList>
    </citation>
    <scope>NUCLEOTIDE SEQUENCE [LARGE SCALE GENOMIC DNA]</scope>
    <source>
        <strain evidence="6 7">NRRL 8089</strain>
    </source>
</reference>
<evidence type="ECO:0000313" key="7">
    <source>
        <dbReference type="Proteomes" id="UP000035366"/>
    </source>
</evidence>
<accession>A0ABN4GTL6</accession>
<evidence type="ECO:0000259" key="5">
    <source>
        <dbReference type="PROSITE" id="PS50975"/>
    </source>
</evidence>
<dbReference type="Gene3D" id="3.30.470.20">
    <property type="entry name" value="ATP-grasp fold, B domain"/>
    <property type="match status" value="1"/>
</dbReference>
<gene>
    <name evidence="6" type="ORF">ABB07_39660</name>
</gene>
<keyword evidence="6" id="KW-0614">Plasmid</keyword>
<dbReference type="InterPro" id="IPR011761">
    <property type="entry name" value="ATP-grasp"/>
</dbReference>
<keyword evidence="2 4" id="KW-0547">Nucleotide-binding</keyword>
<keyword evidence="3 4" id="KW-0067">ATP-binding</keyword>
<name>A0ABN4GTL6_9ACTN</name>
<evidence type="ECO:0000313" key="6">
    <source>
        <dbReference type="EMBL" id="AKJ15922.1"/>
    </source>
</evidence>
<dbReference type="PROSITE" id="PS50975">
    <property type="entry name" value="ATP_GRASP"/>
    <property type="match status" value="1"/>
</dbReference>
<dbReference type="Pfam" id="PF13535">
    <property type="entry name" value="ATP-grasp_4"/>
    <property type="match status" value="1"/>
</dbReference>
<geneLocation type="plasmid" evidence="6 7">
    <name>unnamed_2</name>
</geneLocation>
<protein>
    <recommendedName>
        <fullName evidence="5">ATP-grasp domain-containing protein</fullName>
    </recommendedName>
</protein>
<proteinExistence type="predicted"/>
<keyword evidence="7" id="KW-1185">Reference proteome</keyword>
<evidence type="ECO:0000256" key="4">
    <source>
        <dbReference type="PROSITE-ProRule" id="PRU00409"/>
    </source>
</evidence>
<dbReference type="Proteomes" id="UP000035366">
    <property type="component" value="Plasmid unnamed_2"/>
</dbReference>
<dbReference type="PANTHER" id="PTHR43585:SF2">
    <property type="entry name" value="ATP-GRASP ENZYME FSQD"/>
    <property type="match status" value="1"/>
</dbReference>
<dbReference type="EMBL" id="CP011499">
    <property type="protein sequence ID" value="AKJ15922.1"/>
    <property type="molecule type" value="Genomic_DNA"/>
</dbReference>
<organism evidence="6 7">
    <name type="scientific">Streptomyces incarnatus</name>
    <dbReference type="NCBI Taxonomy" id="665007"/>
    <lineage>
        <taxon>Bacteria</taxon>
        <taxon>Bacillati</taxon>
        <taxon>Actinomycetota</taxon>
        <taxon>Actinomycetes</taxon>
        <taxon>Kitasatosporales</taxon>
        <taxon>Streptomycetaceae</taxon>
        <taxon>Streptomyces</taxon>
    </lineage>
</organism>
<dbReference type="Gene3D" id="3.40.50.20">
    <property type="match status" value="1"/>
</dbReference>
<dbReference type="InterPro" id="IPR052032">
    <property type="entry name" value="ATP-dep_AA_Ligase"/>
</dbReference>